<dbReference type="PANTHER" id="PTHR10302">
    <property type="entry name" value="SINGLE-STRANDED DNA-BINDING PROTEIN"/>
    <property type="match status" value="1"/>
</dbReference>
<dbReference type="GO" id="GO:0003677">
    <property type="term" value="F:DNA binding"/>
    <property type="evidence" value="ECO:0007669"/>
    <property type="project" value="UniProtKB-KW"/>
</dbReference>
<comment type="function">
    <text evidence="2">Plays an important role in DNA replication, recombination and repair. Binds to ssDNA and to an array of partner proteins to recruit them to their sites of action during DNA metabolism.</text>
</comment>
<keyword evidence="2" id="KW-0233">DNA recombination</keyword>
<dbReference type="Pfam" id="PF00436">
    <property type="entry name" value="SSB"/>
    <property type="match status" value="1"/>
</dbReference>
<dbReference type="Proteomes" id="UP001478817">
    <property type="component" value="Unassembled WGS sequence"/>
</dbReference>
<dbReference type="PROSITE" id="PS50935">
    <property type="entry name" value="SSB"/>
    <property type="match status" value="1"/>
</dbReference>
<reference evidence="4 5" key="1">
    <citation type="submission" date="2024-04" db="EMBL/GenBank/DDBJ databases">
        <title>Human intestinal bacterial collection.</title>
        <authorList>
            <person name="Pauvert C."/>
            <person name="Hitch T.C.A."/>
            <person name="Clavel T."/>
        </authorList>
    </citation>
    <scope>NUCLEOTIDE SEQUENCE [LARGE SCALE GENOMIC DNA]</scope>
    <source>
        <strain evidence="4 5">CLA-AA-H197</strain>
    </source>
</reference>
<sequence>MGFGINRVVVSGRLCKDPELRATRSGLDVMTVRLATEDRKRGADGAWVDDASYLDVVSFGGVAAAAARQLSKGSRVVFGGRVRQRTWEDEAGTRHYRVEIVADDVVVCGERAKAACAAPAPAQPPVAAAPVAAAPVAPADVYDEDIPF</sequence>
<feature type="short sequence motif" description="Important for interaction with partner proteins" evidence="2">
    <location>
        <begin position="143"/>
        <end position="148"/>
    </location>
</feature>
<comment type="caution">
    <text evidence="2">Lacks conserved residue(s) required for the propagation of feature annotation.</text>
</comment>
<keyword evidence="2" id="KW-0235">DNA replication</keyword>
<dbReference type="HAMAP" id="MF_00984">
    <property type="entry name" value="SSB"/>
    <property type="match status" value="1"/>
</dbReference>
<evidence type="ECO:0000313" key="5">
    <source>
        <dbReference type="Proteomes" id="UP001478817"/>
    </source>
</evidence>
<dbReference type="InterPro" id="IPR011344">
    <property type="entry name" value="ssDNA-bd"/>
</dbReference>
<accession>A0ABV1IDS2</accession>
<dbReference type="EMBL" id="JBBNGS010000002">
    <property type="protein sequence ID" value="MEQ2637044.1"/>
    <property type="molecule type" value="Genomic_DNA"/>
</dbReference>
<keyword evidence="2" id="KW-0227">DNA damage</keyword>
<dbReference type="NCBIfam" id="TIGR00621">
    <property type="entry name" value="ssb"/>
    <property type="match status" value="1"/>
</dbReference>
<dbReference type="RefSeq" id="WP_349181410.1">
    <property type="nucleotide sequence ID" value="NZ_JBBNGS010000002.1"/>
</dbReference>
<dbReference type="SUPFAM" id="SSF50249">
    <property type="entry name" value="Nucleic acid-binding proteins"/>
    <property type="match status" value="1"/>
</dbReference>
<dbReference type="Gene3D" id="2.40.50.140">
    <property type="entry name" value="Nucleic acid-binding proteins"/>
    <property type="match status" value="1"/>
</dbReference>
<comment type="subunit">
    <text evidence="2">Homotetramer.</text>
</comment>
<comment type="caution">
    <text evidence="4">The sequence shown here is derived from an EMBL/GenBank/DDBJ whole genome shotgun (WGS) entry which is preliminary data.</text>
</comment>
<organism evidence="4 5">
    <name type="scientific">Paratractidigestivibacter faecalis</name>
    <dbReference type="NCBI Taxonomy" id="2292441"/>
    <lineage>
        <taxon>Bacteria</taxon>
        <taxon>Bacillati</taxon>
        <taxon>Actinomycetota</taxon>
        <taxon>Coriobacteriia</taxon>
        <taxon>Coriobacteriales</taxon>
        <taxon>Atopobiaceae</taxon>
        <taxon>Paratractidigestivibacter</taxon>
    </lineage>
</organism>
<protein>
    <recommendedName>
        <fullName evidence="2 3">Single-stranded DNA-binding protein</fullName>
        <shortName evidence="2">SSB</shortName>
    </recommendedName>
</protein>
<keyword evidence="2" id="KW-0234">DNA repair</keyword>
<evidence type="ECO:0000256" key="1">
    <source>
        <dbReference type="ARBA" id="ARBA00023125"/>
    </source>
</evidence>
<dbReference type="PANTHER" id="PTHR10302:SF27">
    <property type="entry name" value="SINGLE-STRANDED DNA-BINDING PROTEIN"/>
    <property type="match status" value="1"/>
</dbReference>
<gene>
    <name evidence="4" type="ORF">AAAT05_01575</name>
</gene>
<dbReference type="CDD" id="cd04496">
    <property type="entry name" value="SSB_OBF"/>
    <property type="match status" value="1"/>
</dbReference>
<evidence type="ECO:0000313" key="4">
    <source>
        <dbReference type="EMBL" id="MEQ2637044.1"/>
    </source>
</evidence>
<keyword evidence="1 2" id="KW-0238">DNA-binding</keyword>
<keyword evidence="5" id="KW-1185">Reference proteome</keyword>
<name>A0ABV1IDS2_9ACTN</name>
<evidence type="ECO:0000256" key="2">
    <source>
        <dbReference type="HAMAP-Rule" id="MF_00984"/>
    </source>
</evidence>
<evidence type="ECO:0000256" key="3">
    <source>
        <dbReference type="RuleBase" id="RU000524"/>
    </source>
</evidence>
<dbReference type="InterPro" id="IPR000424">
    <property type="entry name" value="Primosome_PriB/ssb"/>
</dbReference>
<dbReference type="InterPro" id="IPR012340">
    <property type="entry name" value="NA-bd_OB-fold"/>
</dbReference>
<proteinExistence type="inferred from homology"/>